<evidence type="ECO:0000313" key="2">
    <source>
        <dbReference type="EMBL" id="MFC6019863.1"/>
    </source>
</evidence>
<gene>
    <name evidence="2" type="ORF">ACFP2T_27130</name>
</gene>
<evidence type="ECO:0000256" key="1">
    <source>
        <dbReference type="SAM" id="MobiDB-lite"/>
    </source>
</evidence>
<comment type="caution">
    <text evidence="2">The sequence shown here is derived from an EMBL/GenBank/DDBJ whole genome shotgun (WGS) entry which is preliminary data.</text>
</comment>
<sequence>MRNHRAAELAVQRARYEADRAERAFTNVDPDNRLVARSLESRGETKLAQLADAEAALATAQVTTAPAPEQNALRALAADLPRLRDSPTTSHRDRKRLLRSLIADITLLPAVDDDSVRIGVRWHTGATDELTALRHGPGRTPAGALELVRRYGATHTSEQLAERLNATGLLAGKGKPFTAGAVARVRDAYKIWAPRTVAIQDGEVSVKHTAAQLGIPASAVYNWLVKGQVSARRAPGGRWCIPGTPQRRRSTGTKSPSRSASSRPTSLPTGTPDRTRLTMTITADRVMTW</sequence>
<evidence type="ECO:0008006" key="4">
    <source>
        <dbReference type="Google" id="ProtNLM"/>
    </source>
</evidence>
<feature type="region of interest" description="Disordered" evidence="1">
    <location>
        <begin position="234"/>
        <end position="274"/>
    </location>
</feature>
<reference evidence="3" key="1">
    <citation type="journal article" date="2019" name="Int. J. Syst. Evol. Microbiol.">
        <title>The Global Catalogue of Microorganisms (GCM) 10K type strain sequencing project: providing services to taxonomists for standard genome sequencing and annotation.</title>
        <authorList>
            <consortium name="The Broad Institute Genomics Platform"/>
            <consortium name="The Broad Institute Genome Sequencing Center for Infectious Disease"/>
            <person name="Wu L."/>
            <person name="Ma J."/>
        </authorList>
    </citation>
    <scope>NUCLEOTIDE SEQUENCE [LARGE SCALE GENOMIC DNA]</scope>
    <source>
        <strain evidence="3">ZS-35-S2</strain>
    </source>
</reference>
<evidence type="ECO:0000313" key="3">
    <source>
        <dbReference type="Proteomes" id="UP001596203"/>
    </source>
</evidence>
<protein>
    <recommendedName>
        <fullName evidence="4">Helix-turn-helix domain-containing protein</fullName>
    </recommendedName>
</protein>
<dbReference type="EMBL" id="JBHSPR010000021">
    <property type="protein sequence ID" value="MFC6019863.1"/>
    <property type="molecule type" value="Genomic_DNA"/>
</dbReference>
<proteinExistence type="predicted"/>
<dbReference type="Proteomes" id="UP001596203">
    <property type="component" value="Unassembled WGS sequence"/>
</dbReference>
<organism evidence="2 3">
    <name type="scientific">Plantactinospora solaniradicis</name>
    <dbReference type="NCBI Taxonomy" id="1723736"/>
    <lineage>
        <taxon>Bacteria</taxon>
        <taxon>Bacillati</taxon>
        <taxon>Actinomycetota</taxon>
        <taxon>Actinomycetes</taxon>
        <taxon>Micromonosporales</taxon>
        <taxon>Micromonosporaceae</taxon>
        <taxon>Plantactinospora</taxon>
    </lineage>
</organism>
<name>A0ABW1KGC0_9ACTN</name>
<feature type="compositionally biased region" description="Low complexity" evidence="1">
    <location>
        <begin position="252"/>
        <end position="269"/>
    </location>
</feature>
<dbReference type="RefSeq" id="WP_377426313.1">
    <property type="nucleotide sequence ID" value="NZ_JBHSPR010000021.1"/>
</dbReference>
<accession>A0ABW1KGC0</accession>
<keyword evidence="3" id="KW-1185">Reference proteome</keyword>